<name>A0ABY3RKJ6_9BRAD</name>
<feature type="transmembrane region" description="Helical" evidence="7">
    <location>
        <begin position="118"/>
        <end position="136"/>
    </location>
</feature>
<reference evidence="8" key="1">
    <citation type="journal article" date="2024" name="Antonie Van Leeuwenhoek">
        <title>Bradyrhizobium ontarionense sp. nov., a novel bacterial symbiont isolated from Aeschynomene indica (Indian jointvetch), harbours photosynthesis, nitrogen fixation and nitrous oxide (N2O) reductase genes.</title>
        <authorList>
            <person name="Bromfield E.S.P."/>
            <person name="Cloutier S."/>
        </authorList>
    </citation>
    <scope>NUCLEOTIDE SEQUENCE</scope>
    <source>
        <strain evidence="8">A19</strain>
    </source>
</reference>
<dbReference type="PANTHER" id="PTHR33452">
    <property type="entry name" value="OXIDOREDUCTASE CATD-RELATED"/>
    <property type="match status" value="1"/>
</dbReference>
<protein>
    <submittedName>
        <fullName evidence="8">DoxX family protein</fullName>
    </submittedName>
</protein>
<evidence type="ECO:0000256" key="3">
    <source>
        <dbReference type="ARBA" id="ARBA00022475"/>
    </source>
</evidence>
<evidence type="ECO:0000256" key="7">
    <source>
        <dbReference type="SAM" id="Phobius"/>
    </source>
</evidence>
<keyword evidence="9" id="KW-1185">Reference proteome</keyword>
<dbReference type="EMBL" id="CP088156">
    <property type="protein sequence ID" value="UFZ07293.1"/>
    <property type="molecule type" value="Genomic_DNA"/>
</dbReference>
<dbReference type="Pfam" id="PF07681">
    <property type="entry name" value="DoxX"/>
    <property type="match status" value="1"/>
</dbReference>
<comment type="subcellular location">
    <subcellularLocation>
        <location evidence="1">Cell membrane</location>
        <topology evidence="1">Multi-pass membrane protein</topology>
    </subcellularLocation>
</comment>
<evidence type="ECO:0000256" key="6">
    <source>
        <dbReference type="ARBA" id="ARBA00023136"/>
    </source>
</evidence>
<proteinExistence type="inferred from homology"/>
<comment type="similarity">
    <text evidence="2">Belongs to the DoxX family.</text>
</comment>
<dbReference type="InterPro" id="IPR032808">
    <property type="entry name" value="DoxX"/>
</dbReference>
<sequence>MLLTKDDFRIKAENFDLSNGLNILRIICGLFLFPHVAGKFAAGAVSATTAGFFAKAGFHPPEVWVLIAAASESAAGVALVLGICTRFAALGATALLLFAVYALQVVKGFGWTWNTGGYEYPVFWAITSLAVAIEAWKTHLRQTKPRVGALQASAAA</sequence>
<keyword evidence="3" id="KW-1003">Cell membrane</keyword>
<dbReference type="RefSeq" id="WP_231326745.1">
    <property type="nucleotide sequence ID" value="NZ_CP088156.1"/>
</dbReference>
<dbReference type="InterPro" id="IPR051907">
    <property type="entry name" value="DoxX-like_oxidoreductase"/>
</dbReference>
<evidence type="ECO:0000256" key="1">
    <source>
        <dbReference type="ARBA" id="ARBA00004651"/>
    </source>
</evidence>
<organism evidence="8 9">
    <name type="scientific">Bradyrhizobium ontarionense</name>
    <dbReference type="NCBI Taxonomy" id="2898149"/>
    <lineage>
        <taxon>Bacteria</taxon>
        <taxon>Pseudomonadati</taxon>
        <taxon>Pseudomonadota</taxon>
        <taxon>Alphaproteobacteria</taxon>
        <taxon>Hyphomicrobiales</taxon>
        <taxon>Nitrobacteraceae</taxon>
        <taxon>Bradyrhizobium</taxon>
    </lineage>
</organism>
<dbReference type="Proteomes" id="UP001431010">
    <property type="component" value="Chromosome"/>
</dbReference>
<evidence type="ECO:0000256" key="5">
    <source>
        <dbReference type="ARBA" id="ARBA00022989"/>
    </source>
</evidence>
<gene>
    <name evidence="8" type="ORF">LQG66_13705</name>
</gene>
<keyword evidence="4 7" id="KW-0812">Transmembrane</keyword>
<dbReference type="PANTHER" id="PTHR33452:SF1">
    <property type="entry name" value="INNER MEMBRANE PROTEIN YPHA-RELATED"/>
    <property type="match status" value="1"/>
</dbReference>
<evidence type="ECO:0000256" key="2">
    <source>
        <dbReference type="ARBA" id="ARBA00006679"/>
    </source>
</evidence>
<accession>A0ABY3RKJ6</accession>
<keyword evidence="6 7" id="KW-0472">Membrane</keyword>
<feature type="transmembrane region" description="Helical" evidence="7">
    <location>
        <begin position="88"/>
        <end position="106"/>
    </location>
</feature>
<feature type="transmembrane region" description="Helical" evidence="7">
    <location>
        <begin position="21"/>
        <end position="43"/>
    </location>
</feature>
<keyword evidence="5 7" id="KW-1133">Transmembrane helix</keyword>
<evidence type="ECO:0000256" key="4">
    <source>
        <dbReference type="ARBA" id="ARBA00022692"/>
    </source>
</evidence>
<feature type="transmembrane region" description="Helical" evidence="7">
    <location>
        <begin position="63"/>
        <end position="81"/>
    </location>
</feature>
<evidence type="ECO:0000313" key="9">
    <source>
        <dbReference type="Proteomes" id="UP001431010"/>
    </source>
</evidence>
<evidence type="ECO:0000313" key="8">
    <source>
        <dbReference type="EMBL" id="UFZ07293.1"/>
    </source>
</evidence>